<dbReference type="Gene3D" id="1.10.10.10">
    <property type="entry name" value="Winged helix-like DNA-binding domain superfamily/Winged helix DNA-binding domain"/>
    <property type="match status" value="1"/>
</dbReference>
<dbReference type="Pfam" id="PF08281">
    <property type="entry name" value="Sigma70_r4_2"/>
    <property type="match status" value="1"/>
</dbReference>
<dbReference type="PANTHER" id="PTHR43133">
    <property type="entry name" value="RNA POLYMERASE ECF-TYPE SIGMA FACTO"/>
    <property type="match status" value="1"/>
</dbReference>
<dbReference type="NCBIfam" id="NF007228">
    <property type="entry name" value="PRK09646.1"/>
    <property type="match status" value="1"/>
</dbReference>
<dbReference type="InterPro" id="IPR036388">
    <property type="entry name" value="WH-like_DNA-bd_sf"/>
</dbReference>
<dbReference type="InterPro" id="IPR013325">
    <property type="entry name" value="RNA_pol_sigma_r2"/>
</dbReference>
<dbReference type="SUPFAM" id="SSF88946">
    <property type="entry name" value="Sigma2 domain of RNA polymerase sigma factors"/>
    <property type="match status" value="1"/>
</dbReference>
<dbReference type="Proteomes" id="UP000516173">
    <property type="component" value="Chromosome"/>
</dbReference>
<keyword evidence="10" id="KW-1185">Reference proteome</keyword>
<comment type="similarity">
    <text evidence="1">Belongs to the sigma-70 factor family. ECF subfamily.</text>
</comment>
<gene>
    <name evidence="9" type="primary">sigK_2</name>
    <name evidence="9" type="ORF">NWFMUON74_62820</name>
</gene>
<dbReference type="GO" id="GO:0016987">
    <property type="term" value="F:sigma factor activity"/>
    <property type="evidence" value="ECO:0007669"/>
    <property type="project" value="UniProtKB-KW"/>
</dbReference>
<dbReference type="SUPFAM" id="SSF88659">
    <property type="entry name" value="Sigma3 and sigma4 domains of RNA polymerase sigma factors"/>
    <property type="match status" value="1"/>
</dbReference>
<name>A0A7G1KTK4_9NOCA</name>
<dbReference type="InterPro" id="IPR039425">
    <property type="entry name" value="RNA_pol_sigma-70-like"/>
</dbReference>
<feature type="domain" description="RNA polymerase sigma factor 70 region 4 type 2" evidence="8">
    <location>
        <begin position="158"/>
        <end position="210"/>
    </location>
</feature>
<dbReference type="Gene3D" id="1.10.1740.10">
    <property type="match status" value="1"/>
</dbReference>
<dbReference type="Pfam" id="PF04542">
    <property type="entry name" value="Sigma70_r2"/>
    <property type="match status" value="1"/>
</dbReference>
<evidence type="ECO:0000256" key="3">
    <source>
        <dbReference type="ARBA" id="ARBA00023082"/>
    </source>
</evidence>
<keyword evidence="3" id="KW-0731">Sigma factor</keyword>
<dbReference type="EMBL" id="AP023396">
    <property type="protein sequence ID" value="BCK58510.1"/>
    <property type="molecule type" value="Genomic_DNA"/>
</dbReference>
<dbReference type="AlphaFoldDB" id="A0A7G1KTK4"/>
<organism evidence="9 10">
    <name type="scientific">Nocardia wallacei</name>
    <dbReference type="NCBI Taxonomy" id="480035"/>
    <lineage>
        <taxon>Bacteria</taxon>
        <taxon>Bacillati</taxon>
        <taxon>Actinomycetota</taxon>
        <taxon>Actinomycetes</taxon>
        <taxon>Mycobacteriales</taxon>
        <taxon>Nocardiaceae</taxon>
        <taxon>Nocardia</taxon>
    </lineage>
</organism>
<evidence type="ECO:0000313" key="9">
    <source>
        <dbReference type="EMBL" id="BCK58510.1"/>
    </source>
</evidence>
<dbReference type="GO" id="GO:0003677">
    <property type="term" value="F:DNA binding"/>
    <property type="evidence" value="ECO:0007669"/>
    <property type="project" value="UniProtKB-KW"/>
</dbReference>
<dbReference type="CDD" id="cd06171">
    <property type="entry name" value="Sigma70_r4"/>
    <property type="match status" value="1"/>
</dbReference>
<dbReference type="PANTHER" id="PTHR43133:SF66">
    <property type="entry name" value="ECF RNA POLYMERASE SIGMA FACTOR SIGK"/>
    <property type="match status" value="1"/>
</dbReference>
<feature type="compositionally biased region" description="Basic and acidic residues" evidence="6">
    <location>
        <begin position="17"/>
        <end position="26"/>
    </location>
</feature>
<evidence type="ECO:0000256" key="6">
    <source>
        <dbReference type="SAM" id="MobiDB-lite"/>
    </source>
</evidence>
<sequence>MTTRPPAAEGDSFQQAIRDERVETPRGDSAVTARAAESLELAALLERCGRSDQEAFAELYDRTCARVFGLVLRVLHDPGYAEETTQEVYLQIWRTAANFDSSRGSAVTWLMTLAHRRAVDRVRAEQAHAQREVAYGASSLGNEFDEVTEEVGRRLDQQAVLASLSTLTETQREAISLAYFGGRTYAEVAEYLGVGLPTVKSRIRDGLTRLKKSLGVT</sequence>
<feature type="region of interest" description="Disordered" evidence="6">
    <location>
        <begin position="1"/>
        <end position="28"/>
    </location>
</feature>
<dbReference type="InterPro" id="IPR007627">
    <property type="entry name" value="RNA_pol_sigma70_r2"/>
</dbReference>
<evidence type="ECO:0000259" key="7">
    <source>
        <dbReference type="Pfam" id="PF04542"/>
    </source>
</evidence>
<dbReference type="KEGG" id="nwl:NWFMUON74_62820"/>
<keyword evidence="2" id="KW-0805">Transcription regulation</keyword>
<evidence type="ECO:0000313" key="10">
    <source>
        <dbReference type="Proteomes" id="UP000516173"/>
    </source>
</evidence>
<evidence type="ECO:0000256" key="2">
    <source>
        <dbReference type="ARBA" id="ARBA00023015"/>
    </source>
</evidence>
<keyword evidence="4" id="KW-0238">DNA-binding</keyword>
<keyword evidence="5" id="KW-0804">Transcription</keyword>
<evidence type="ECO:0000259" key="8">
    <source>
        <dbReference type="Pfam" id="PF08281"/>
    </source>
</evidence>
<dbReference type="GO" id="GO:0006352">
    <property type="term" value="P:DNA-templated transcription initiation"/>
    <property type="evidence" value="ECO:0007669"/>
    <property type="project" value="InterPro"/>
</dbReference>
<dbReference type="NCBIfam" id="TIGR02937">
    <property type="entry name" value="sigma70-ECF"/>
    <property type="match status" value="1"/>
</dbReference>
<evidence type="ECO:0000256" key="1">
    <source>
        <dbReference type="ARBA" id="ARBA00010641"/>
    </source>
</evidence>
<dbReference type="InterPro" id="IPR014284">
    <property type="entry name" value="RNA_pol_sigma-70_dom"/>
</dbReference>
<evidence type="ECO:0000256" key="5">
    <source>
        <dbReference type="ARBA" id="ARBA00023163"/>
    </source>
</evidence>
<reference evidence="9 10" key="1">
    <citation type="submission" date="2020-08" db="EMBL/GenBank/DDBJ databases">
        <title>Genome Sequencing of Nocardia wallacei strain FMUON74 and assembly.</title>
        <authorList>
            <person name="Toyokawa M."/>
            <person name="Uesaka K."/>
        </authorList>
    </citation>
    <scope>NUCLEOTIDE SEQUENCE [LARGE SCALE GENOMIC DNA]</scope>
    <source>
        <strain evidence="9 10">FMUON74</strain>
    </source>
</reference>
<protein>
    <submittedName>
        <fullName evidence="9">ECF RNA polymerase sigma factor SigK</fullName>
    </submittedName>
</protein>
<feature type="domain" description="RNA polymerase sigma-70 region 2" evidence="7">
    <location>
        <begin position="59"/>
        <end position="126"/>
    </location>
</feature>
<dbReference type="InterPro" id="IPR013324">
    <property type="entry name" value="RNA_pol_sigma_r3/r4-like"/>
</dbReference>
<evidence type="ECO:0000256" key="4">
    <source>
        <dbReference type="ARBA" id="ARBA00023125"/>
    </source>
</evidence>
<accession>A0A7G1KTK4</accession>
<dbReference type="InterPro" id="IPR013249">
    <property type="entry name" value="RNA_pol_sigma70_r4_t2"/>
</dbReference>
<proteinExistence type="inferred from homology"/>